<gene>
    <name evidence="2" type="ORF">J42TS3_39080</name>
</gene>
<evidence type="ECO:0000259" key="1">
    <source>
        <dbReference type="Pfam" id="PF01170"/>
    </source>
</evidence>
<dbReference type="SUPFAM" id="SSF53335">
    <property type="entry name" value="S-adenosyl-L-methionine-dependent methyltransferases"/>
    <property type="match status" value="1"/>
</dbReference>
<comment type="caution">
    <text evidence="2">The sequence shown here is derived from an EMBL/GenBank/DDBJ whole genome shotgun (WGS) entry which is preliminary data.</text>
</comment>
<dbReference type="GO" id="GO:0008168">
    <property type="term" value="F:methyltransferase activity"/>
    <property type="evidence" value="ECO:0007669"/>
    <property type="project" value="UniProtKB-KW"/>
</dbReference>
<sequence length="328" mass="36397">MESASESSQQPKFLTNLHSDRYIYPFACHENDRELCNMEFRALFGQTPGVYPYIDSNVAIAPERSPFISMRIDVLFTGVELEDIVAQAGGIQLDGHTFKVLYIKHGLKRSYGEQRQLERQVGARIRGTAEMRTPDFTFGLLSLEEGWLLGVCRMVDPAWQGHKHKPQNYSTGLSAALARSLVNIAVPDPAGIRAIDPCCGMGNVLIEALSMGIDIRGRDLNPLAVKGARENLAYFGYDASSLVTFGDMRDVSDHFDAAILDMPYNLCSVLPQEVKQSMLAGLRGFSDRAVIISTEEIEEDILACGFRIMDYGRAAKGSFIRKIWVCQG</sequence>
<evidence type="ECO:0000313" key="3">
    <source>
        <dbReference type="Proteomes" id="UP000679992"/>
    </source>
</evidence>
<dbReference type="PANTHER" id="PTHR14911">
    <property type="entry name" value="THUMP DOMAIN-CONTAINING"/>
    <property type="match status" value="1"/>
</dbReference>
<proteinExistence type="predicted"/>
<dbReference type="CDD" id="cd02440">
    <property type="entry name" value="AdoMet_MTases"/>
    <property type="match status" value="1"/>
</dbReference>
<keyword evidence="2" id="KW-0489">Methyltransferase</keyword>
<dbReference type="InterPro" id="IPR029063">
    <property type="entry name" value="SAM-dependent_MTases_sf"/>
</dbReference>
<organism evidence="2 3">
    <name type="scientific">Paenibacillus vini</name>
    <dbReference type="NCBI Taxonomy" id="1476024"/>
    <lineage>
        <taxon>Bacteria</taxon>
        <taxon>Bacillati</taxon>
        <taxon>Bacillota</taxon>
        <taxon>Bacilli</taxon>
        <taxon>Bacillales</taxon>
        <taxon>Paenibacillaceae</taxon>
        <taxon>Paenibacillus</taxon>
    </lineage>
</organism>
<reference evidence="2 3" key="1">
    <citation type="submission" date="2021-03" db="EMBL/GenBank/DDBJ databases">
        <title>Antimicrobial resistance genes in bacteria isolated from Japanese honey, and their potential for conferring macrolide and lincosamide resistance in the American foulbrood pathogen Paenibacillus larvae.</title>
        <authorList>
            <person name="Okamoto M."/>
            <person name="Kumagai M."/>
            <person name="Kanamori H."/>
            <person name="Takamatsu D."/>
        </authorList>
    </citation>
    <scope>NUCLEOTIDE SEQUENCE [LARGE SCALE GENOMIC DNA]</scope>
    <source>
        <strain evidence="2 3">J42TS3</strain>
    </source>
</reference>
<name>A0ABQ4MFU0_9BACL</name>
<dbReference type="EMBL" id="BOSL01000014">
    <property type="protein sequence ID" value="GIP54873.1"/>
    <property type="molecule type" value="Genomic_DNA"/>
</dbReference>
<dbReference type="GO" id="GO:0032259">
    <property type="term" value="P:methylation"/>
    <property type="evidence" value="ECO:0007669"/>
    <property type="project" value="UniProtKB-KW"/>
</dbReference>
<dbReference type="RefSeq" id="WP_213656028.1">
    <property type="nucleotide sequence ID" value="NZ_BOSL01000014.1"/>
</dbReference>
<evidence type="ECO:0000313" key="2">
    <source>
        <dbReference type="EMBL" id="GIP54873.1"/>
    </source>
</evidence>
<keyword evidence="3" id="KW-1185">Reference proteome</keyword>
<protein>
    <submittedName>
        <fullName evidence="2">Methyltransferase</fullName>
    </submittedName>
</protein>
<dbReference type="Gene3D" id="3.40.50.150">
    <property type="entry name" value="Vaccinia Virus protein VP39"/>
    <property type="match status" value="1"/>
</dbReference>
<dbReference type="Pfam" id="PF01170">
    <property type="entry name" value="UPF0020"/>
    <property type="match status" value="1"/>
</dbReference>
<dbReference type="PANTHER" id="PTHR14911:SF13">
    <property type="entry name" value="TRNA (GUANINE(6)-N2)-METHYLTRANSFERASE THUMP3"/>
    <property type="match status" value="1"/>
</dbReference>
<dbReference type="InterPro" id="IPR000241">
    <property type="entry name" value="RlmKL-like_Mtase"/>
</dbReference>
<accession>A0ABQ4MFU0</accession>
<keyword evidence="2" id="KW-0808">Transferase</keyword>
<dbReference type="Proteomes" id="UP000679992">
    <property type="component" value="Unassembled WGS sequence"/>
</dbReference>
<feature type="domain" description="Ribosomal RNA large subunit methyltransferase K/L-like methyltransferase" evidence="1">
    <location>
        <begin position="165"/>
        <end position="264"/>
    </location>
</feature>